<dbReference type="PROSITE" id="PS50113">
    <property type="entry name" value="PAC"/>
    <property type="match status" value="1"/>
</dbReference>
<dbReference type="InterPro" id="IPR000700">
    <property type="entry name" value="PAS-assoc_C"/>
</dbReference>
<dbReference type="SUPFAM" id="SSF88659">
    <property type="entry name" value="Sigma3 and sigma4 domains of RNA polymerase sigma factors"/>
    <property type="match status" value="1"/>
</dbReference>
<name>A0ABD5W6T0_9EURY</name>
<evidence type="ECO:0000256" key="2">
    <source>
        <dbReference type="ARBA" id="ARBA00022643"/>
    </source>
</evidence>
<keyword evidence="2" id="KW-0288">FMN</keyword>
<dbReference type="InterPro" id="IPR007050">
    <property type="entry name" value="HTH_bacterioopsin"/>
</dbReference>
<evidence type="ECO:0000259" key="7">
    <source>
        <dbReference type="PROSITE" id="PS50112"/>
    </source>
</evidence>
<evidence type="ECO:0000256" key="1">
    <source>
        <dbReference type="ARBA" id="ARBA00022630"/>
    </source>
</evidence>
<dbReference type="GeneID" id="81125701"/>
<dbReference type="InterPro" id="IPR013324">
    <property type="entry name" value="RNA_pol_sigma_r3/r4-like"/>
</dbReference>
<evidence type="ECO:0000256" key="4">
    <source>
        <dbReference type="ARBA" id="ARBA00023015"/>
    </source>
</evidence>
<evidence type="ECO:0000256" key="3">
    <source>
        <dbReference type="ARBA" id="ARBA00022991"/>
    </source>
</evidence>
<dbReference type="Proteomes" id="UP001596461">
    <property type="component" value="Unassembled WGS sequence"/>
</dbReference>
<dbReference type="CDD" id="cd00130">
    <property type="entry name" value="PAS"/>
    <property type="match status" value="1"/>
</dbReference>
<dbReference type="InterPro" id="IPR036388">
    <property type="entry name" value="WH-like_DNA-bd_sf"/>
</dbReference>
<dbReference type="PROSITE" id="PS50112">
    <property type="entry name" value="PAS"/>
    <property type="match status" value="1"/>
</dbReference>
<comment type="caution">
    <text evidence="9">The sequence shown here is derived from an EMBL/GenBank/DDBJ whole genome shotgun (WGS) entry which is preliminary data.</text>
</comment>
<sequence length="575" mass="60998">MTSNGRRDAAADGGTPTRGRPHRTGPPTSASTDAVDEGLKTRTMDEAPVGITVADATEPEMPLVYANAAFERITGYPPSYAVGRNCRFLQGEATRAEPVDRMREAIREGEATTVELRNYRRDGSLFWNEVTIAPLRDDAGAVAHYVGFQQDVTRRKRAERAAAERATRIERERAAQKRLLHRLNGVVADVTAAATGATSREALEGDVAESMARAYAGAWVGRYDPSTDEVAPVAAAGTTAGDAVGRRLSVAAADGSDPVESTVAAAVADRFVRTTAVDGAGGTDGVADATAVAAIPLHYGDATFGAVGVYTDADEGFAGNERPVLTALGRTVATGINAIESQRTLRDEETIELRLRIDDHPLAAFASRAGCELTSVGQVDDRAVPSTLFEVSTVEEPFDAERLRAAATDAVTVHSLLVEGTDAPVVELSVADPTLRDALAEHGAELAAVTVEASLVTATVYVARETLAQSLVAAVTDRFECVDLAGYSRRSRREPSRPEFVAALRESLTERQHATLVRAYTAGYFEWPHETSGEEVATAMGVSRSTFHQHLRAAQKKLAAAFLESGPPAGRGDPN</sequence>
<keyword evidence="3" id="KW-0157">Chromophore</keyword>
<dbReference type="Pfam" id="PF15915">
    <property type="entry name" value="BAT"/>
    <property type="match status" value="1"/>
</dbReference>
<keyword evidence="1" id="KW-0285">Flavoprotein</keyword>
<keyword evidence="4" id="KW-0805">Transcription regulation</keyword>
<dbReference type="InterPro" id="IPR029016">
    <property type="entry name" value="GAF-like_dom_sf"/>
</dbReference>
<dbReference type="InterPro" id="IPR031803">
    <property type="entry name" value="BAT_GAF/HTH-assoc"/>
</dbReference>
<dbReference type="AlphaFoldDB" id="A0ABD5W6T0"/>
<dbReference type="Pfam" id="PF04967">
    <property type="entry name" value="HTH_10"/>
    <property type="match status" value="1"/>
</dbReference>
<keyword evidence="5" id="KW-0804">Transcription</keyword>
<keyword evidence="10" id="KW-1185">Reference proteome</keyword>
<reference evidence="9 10" key="1">
    <citation type="journal article" date="2019" name="Int. J. Syst. Evol. Microbiol.">
        <title>The Global Catalogue of Microorganisms (GCM) 10K type strain sequencing project: providing services to taxonomists for standard genome sequencing and annotation.</title>
        <authorList>
            <consortium name="The Broad Institute Genomics Platform"/>
            <consortium name="The Broad Institute Genome Sequencing Center for Infectious Disease"/>
            <person name="Wu L."/>
            <person name="Ma J."/>
        </authorList>
    </citation>
    <scope>NUCLEOTIDE SEQUENCE [LARGE SCALE GENOMIC DNA]</scope>
    <source>
        <strain evidence="9 10">DT31</strain>
    </source>
</reference>
<evidence type="ECO:0000259" key="8">
    <source>
        <dbReference type="PROSITE" id="PS50113"/>
    </source>
</evidence>
<evidence type="ECO:0000256" key="5">
    <source>
        <dbReference type="ARBA" id="ARBA00023163"/>
    </source>
</evidence>
<proteinExistence type="predicted"/>
<evidence type="ECO:0000313" key="10">
    <source>
        <dbReference type="Proteomes" id="UP001596461"/>
    </source>
</evidence>
<feature type="region of interest" description="Disordered" evidence="6">
    <location>
        <begin position="1"/>
        <end position="42"/>
    </location>
</feature>
<dbReference type="PANTHER" id="PTHR47429:SF2">
    <property type="entry name" value="PROTEIN TWIN LOV 1"/>
    <property type="match status" value="1"/>
</dbReference>
<dbReference type="InterPro" id="IPR001610">
    <property type="entry name" value="PAC"/>
</dbReference>
<evidence type="ECO:0000313" key="9">
    <source>
        <dbReference type="EMBL" id="MFC7069051.1"/>
    </source>
</evidence>
<feature type="compositionally biased region" description="Basic and acidic residues" evidence="6">
    <location>
        <begin position="1"/>
        <end position="10"/>
    </location>
</feature>
<dbReference type="SMART" id="SM00086">
    <property type="entry name" value="PAC"/>
    <property type="match status" value="1"/>
</dbReference>
<dbReference type="RefSeq" id="WP_284030848.1">
    <property type="nucleotide sequence ID" value="NZ_CP126154.1"/>
</dbReference>
<dbReference type="InterPro" id="IPR035965">
    <property type="entry name" value="PAS-like_dom_sf"/>
</dbReference>
<accession>A0ABD5W6T0</accession>
<evidence type="ECO:0000256" key="6">
    <source>
        <dbReference type="SAM" id="MobiDB-lite"/>
    </source>
</evidence>
<dbReference type="Gene3D" id="1.10.10.10">
    <property type="entry name" value="Winged helix-like DNA-binding domain superfamily/Winged helix DNA-binding domain"/>
    <property type="match status" value="1"/>
</dbReference>
<dbReference type="EMBL" id="JBHTAH010000003">
    <property type="protein sequence ID" value="MFC7069051.1"/>
    <property type="molecule type" value="Genomic_DNA"/>
</dbReference>
<protein>
    <submittedName>
        <fullName evidence="9">PAS domain-containing protein</fullName>
    </submittedName>
</protein>
<dbReference type="NCBIfam" id="TIGR00229">
    <property type="entry name" value="sensory_box"/>
    <property type="match status" value="1"/>
</dbReference>
<dbReference type="PANTHER" id="PTHR47429">
    <property type="entry name" value="PROTEIN TWIN LOV 1"/>
    <property type="match status" value="1"/>
</dbReference>
<dbReference type="Gene3D" id="3.30.450.20">
    <property type="entry name" value="PAS domain"/>
    <property type="match status" value="1"/>
</dbReference>
<feature type="domain" description="PAC" evidence="8">
    <location>
        <begin position="112"/>
        <end position="164"/>
    </location>
</feature>
<gene>
    <name evidence="9" type="ORF">ACFQL9_05290</name>
</gene>
<dbReference type="InterPro" id="IPR000014">
    <property type="entry name" value="PAS"/>
</dbReference>
<dbReference type="Pfam" id="PF13426">
    <property type="entry name" value="PAS_9"/>
    <property type="match status" value="1"/>
</dbReference>
<organism evidence="9 10">
    <name type="scientific">Halobaculum lipolyticum</name>
    <dbReference type="NCBI Taxonomy" id="3032001"/>
    <lineage>
        <taxon>Archaea</taxon>
        <taxon>Methanobacteriati</taxon>
        <taxon>Methanobacteriota</taxon>
        <taxon>Stenosarchaea group</taxon>
        <taxon>Halobacteria</taxon>
        <taxon>Halobacteriales</taxon>
        <taxon>Haloferacaceae</taxon>
        <taxon>Halobaculum</taxon>
    </lineage>
</organism>
<dbReference type="Gene3D" id="3.30.450.40">
    <property type="match status" value="1"/>
</dbReference>
<dbReference type="SUPFAM" id="SSF55785">
    <property type="entry name" value="PYP-like sensor domain (PAS domain)"/>
    <property type="match status" value="1"/>
</dbReference>
<feature type="domain" description="PAS" evidence="7">
    <location>
        <begin position="36"/>
        <end position="109"/>
    </location>
</feature>